<evidence type="ECO:0000313" key="6">
    <source>
        <dbReference type="Proteomes" id="UP000520767"/>
    </source>
</evidence>
<dbReference type="InterPro" id="IPR036188">
    <property type="entry name" value="FAD/NAD-bd_sf"/>
</dbReference>
<dbReference type="Gene3D" id="3.30.70.2450">
    <property type="match status" value="1"/>
</dbReference>
<evidence type="ECO:0000256" key="3">
    <source>
        <dbReference type="ARBA" id="ARBA00022827"/>
    </source>
</evidence>
<dbReference type="Gene3D" id="3.40.30.120">
    <property type="match status" value="1"/>
</dbReference>
<gene>
    <name evidence="5" type="ORF">FHR82_004637</name>
</gene>
<dbReference type="PANTHER" id="PTHR43004">
    <property type="entry name" value="TRK SYSTEM POTASSIUM UPTAKE PROTEIN"/>
    <property type="match status" value="1"/>
</dbReference>
<dbReference type="Pfam" id="PF01494">
    <property type="entry name" value="FAD_binding_3"/>
    <property type="match status" value="1"/>
</dbReference>
<reference evidence="5 6" key="1">
    <citation type="submission" date="2020-08" db="EMBL/GenBank/DDBJ databases">
        <title>Genomic Encyclopedia of Type Strains, Phase III (KMG-III): the genomes of soil and plant-associated and newly described type strains.</title>
        <authorList>
            <person name="Whitman W."/>
        </authorList>
    </citation>
    <scope>NUCLEOTIDE SEQUENCE [LARGE SCALE GENOMIC DNA]</scope>
    <source>
        <strain evidence="5 6">CECT 8960</strain>
    </source>
</reference>
<dbReference type="Gene3D" id="3.50.50.60">
    <property type="entry name" value="FAD/NAD(P)-binding domain"/>
    <property type="match status" value="1"/>
</dbReference>
<dbReference type="GO" id="GO:0016709">
    <property type="term" value="F:oxidoreductase activity, acting on paired donors, with incorporation or reduction of molecular oxygen, NAD(P)H as one donor, and incorporation of one atom of oxygen"/>
    <property type="evidence" value="ECO:0007669"/>
    <property type="project" value="UniProtKB-ARBA"/>
</dbReference>
<evidence type="ECO:0000313" key="5">
    <source>
        <dbReference type="EMBL" id="MBB4908384.1"/>
    </source>
</evidence>
<feature type="domain" description="FAD-binding" evidence="4">
    <location>
        <begin position="2"/>
        <end position="345"/>
    </location>
</feature>
<accession>A0A7W7VFR6</accession>
<comment type="caution">
    <text evidence="5">The sequence shown here is derived from an EMBL/GenBank/DDBJ whole genome shotgun (WGS) entry which is preliminary data.</text>
</comment>
<dbReference type="SUPFAM" id="SSF51905">
    <property type="entry name" value="FAD/NAD(P)-binding domain"/>
    <property type="match status" value="1"/>
</dbReference>
<keyword evidence="6" id="KW-1185">Reference proteome</keyword>
<dbReference type="PRINTS" id="PR00420">
    <property type="entry name" value="RNGMNOXGNASE"/>
</dbReference>
<dbReference type="AlphaFoldDB" id="A0A7W7VFR6"/>
<dbReference type="Pfam" id="PF21274">
    <property type="entry name" value="Rng_hyd_C"/>
    <property type="match status" value="1"/>
</dbReference>
<organism evidence="5 6">
    <name type="scientific">Actinophytocola algeriensis</name>
    <dbReference type="NCBI Taxonomy" id="1768010"/>
    <lineage>
        <taxon>Bacteria</taxon>
        <taxon>Bacillati</taxon>
        <taxon>Actinomycetota</taxon>
        <taxon>Actinomycetes</taxon>
        <taxon>Pseudonocardiales</taxon>
        <taxon>Pseudonocardiaceae</taxon>
    </lineage>
</organism>
<dbReference type="PANTHER" id="PTHR43004:SF19">
    <property type="entry name" value="BINDING MONOOXYGENASE, PUTATIVE (JCVI)-RELATED"/>
    <property type="match status" value="1"/>
</dbReference>
<dbReference type="InterPro" id="IPR050641">
    <property type="entry name" value="RIFMO-like"/>
</dbReference>
<keyword evidence="2" id="KW-0285">Flavoprotein</keyword>
<proteinExistence type="predicted"/>
<keyword evidence="3" id="KW-0274">FAD</keyword>
<dbReference type="Proteomes" id="UP000520767">
    <property type="component" value="Unassembled WGS sequence"/>
</dbReference>
<name>A0A7W7VFR6_9PSEU</name>
<dbReference type="RefSeq" id="WP_311771224.1">
    <property type="nucleotide sequence ID" value="NZ_JACHJQ010000005.1"/>
</dbReference>
<evidence type="ECO:0000256" key="1">
    <source>
        <dbReference type="ARBA" id="ARBA00001974"/>
    </source>
</evidence>
<comment type="cofactor">
    <cofactor evidence="1">
        <name>FAD</name>
        <dbReference type="ChEBI" id="CHEBI:57692"/>
    </cofactor>
</comment>
<dbReference type="EMBL" id="JACHJQ010000005">
    <property type="protein sequence ID" value="MBB4908384.1"/>
    <property type="molecule type" value="Genomic_DNA"/>
</dbReference>
<sequence>MIIVGAGPVGLMLAGELCLAGVRPLVLERQPAARDIPRANGLGGQVLELLRHRGVLPRFSDAATDPSPKPVFPFGGVHVDLTRLAGSPLHALQIPQAQVESLLADRARELGADIRVGHELAGVAQDGAGVTVDVRGPSGPLRLTARYVVGCDGGRSKVRDLVGIPFPGTTYPEVNRFSQVTMPDSVTRLDNGDLDVPGAGRISAGFTRTDRGVFGLGWLDPEVALVFTTEDESSVDGYSDDEPMTLAELRDSVRRVLGVDLPLGEPRRLSRFTFQARQVPRYRDGRILLAGDAAHLLPATGSSLNVGMLDAVNLAWKLAADLHGWAPPNLLDTYHDERHFAGARALLQTQAQVALRRGHDPAADALRAVFQELLTDEQPARRVAALIAGADVRYPLPGADRHELTGAFAPDFVLDTVADAMRAGRPVLLDLADRQDLRDAVREWDHRVDVRTAQLADRPADAVLIRPDAHVAWAAPVGEPADSATRSLRDAMASWFGAAVEAPALG</sequence>
<evidence type="ECO:0000256" key="2">
    <source>
        <dbReference type="ARBA" id="ARBA00022630"/>
    </source>
</evidence>
<dbReference type="GO" id="GO:0071949">
    <property type="term" value="F:FAD binding"/>
    <property type="evidence" value="ECO:0007669"/>
    <property type="project" value="InterPro"/>
</dbReference>
<dbReference type="InterPro" id="IPR002938">
    <property type="entry name" value="FAD-bd"/>
</dbReference>
<protein>
    <submittedName>
        <fullName evidence="5">2-polyprenyl-6-methoxyphenol hydroxylase-like FAD-dependent oxidoreductase</fullName>
    </submittedName>
</protein>
<evidence type="ECO:0000259" key="4">
    <source>
        <dbReference type="Pfam" id="PF01494"/>
    </source>
</evidence>